<dbReference type="PANTHER" id="PTHR44196">
    <property type="entry name" value="DEHYDROGENASE/REDUCTASE SDR FAMILY MEMBER 7B"/>
    <property type="match status" value="1"/>
</dbReference>
<evidence type="ECO:0000256" key="1">
    <source>
        <dbReference type="ARBA" id="ARBA00006484"/>
    </source>
</evidence>
<accession>A0ABP9RXY5</accession>
<dbReference type="InterPro" id="IPR002347">
    <property type="entry name" value="SDR_fam"/>
</dbReference>
<evidence type="ECO:0000256" key="2">
    <source>
        <dbReference type="ARBA" id="ARBA00023002"/>
    </source>
</evidence>
<evidence type="ECO:0000313" key="5">
    <source>
        <dbReference type="EMBL" id="GAA5188481.1"/>
    </source>
</evidence>
<dbReference type="PRINTS" id="PR00080">
    <property type="entry name" value="SDRFAMILY"/>
</dbReference>
<dbReference type="EMBL" id="BAABJQ010000011">
    <property type="protein sequence ID" value="GAA5188481.1"/>
    <property type="molecule type" value="Genomic_DNA"/>
</dbReference>
<dbReference type="Pfam" id="PF00106">
    <property type="entry name" value="adh_short"/>
    <property type="match status" value="1"/>
</dbReference>
<name>A0ABP9RXY5_9ACTN</name>
<comment type="similarity">
    <text evidence="1 3">Belongs to the short-chain dehydrogenases/reductases (SDR) family.</text>
</comment>
<dbReference type="InterPro" id="IPR020904">
    <property type="entry name" value="Sc_DH/Rdtase_CS"/>
</dbReference>
<dbReference type="SMART" id="SM00822">
    <property type="entry name" value="PKS_KR"/>
    <property type="match status" value="1"/>
</dbReference>
<organism evidence="5 6">
    <name type="scientific">Rugosimonospora acidiphila</name>
    <dbReference type="NCBI Taxonomy" id="556531"/>
    <lineage>
        <taxon>Bacteria</taxon>
        <taxon>Bacillati</taxon>
        <taxon>Actinomycetota</taxon>
        <taxon>Actinomycetes</taxon>
        <taxon>Micromonosporales</taxon>
        <taxon>Micromonosporaceae</taxon>
        <taxon>Rugosimonospora</taxon>
    </lineage>
</organism>
<evidence type="ECO:0000259" key="4">
    <source>
        <dbReference type="SMART" id="SM00822"/>
    </source>
</evidence>
<gene>
    <name evidence="5" type="ORF">GCM10023322_39270</name>
</gene>
<dbReference type="Proteomes" id="UP001501570">
    <property type="component" value="Unassembled WGS sequence"/>
</dbReference>
<comment type="caution">
    <text evidence="5">The sequence shown here is derived from an EMBL/GenBank/DDBJ whole genome shotgun (WGS) entry which is preliminary data.</text>
</comment>
<dbReference type="InterPro" id="IPR036291">
    <property type="entry name" value="NAD(P)-bd_dom_sf"/>
</dbReference>
<dbReference type="RefSeq" id="WP_345631497.1">
    <property type="nucleotide sequence ID" value="NZ_BAABJQ010000011.1"/>
</dbReference>
<sequence>MNADLVGRVVLVTGAARGIGAHTARLAAARGARLALIGLEQDRLAALAAELGEGHAWAECDVTDQVGLERAVRYAADTLGGIDIVLANAGVASYGTVEVTPVEALARTIEVNLLGVVRTVSTTLPYLARRRGYYLLVSSAAAFTALPGMAAYCASKAGIEQFANALRLEVAYRGIGVGTAHPAWIDTDLVRDARRDLPTFGDTLRRLPWPVGSVAPVDRCARALVDGMARRRRRIYVPGAIGLVQALRTVVLGPVGEAVLRGGARTSVPALESEARALGRSFGEHSAGGSAPDRNSP</sequence>
<dbReference type="NCBIfam" id="NF004526">
    <property type="entry name" value="PRK05872.1"/>
    <property type="match status" value="1"/>
</dbReference>
<evidence type="ECO:0000313" key="6">
    <source>
        <dbReference type="Proteomes" id="UP001501570"/>
    </source>
</evidence>
<dbReference type="PANTHER" id="PTHR44196:SF1">
    <property type="entry name" value="DEHYDROGENASE_REDUCTASE SDR FAMILY MEMBER 7B"/>
    <property type="match status" value="1"/>
</dbReference>
<reference evidence="6" key="1">
    <citation type="journal article" date="2019" name="Int. J. Syst. Evol. Microbiol.">
        <title>The Global Catalogue of Microorganisms (GCM) 10K type strain sequencing project: providing services to taxonomists for standard genome sequencing and annotation.</title>
        <authorList>
            <consortium name="The Broad Institute Genomics Platform"/>
            <consortium name="The Broad Institute Genome Sequencing Center for Infectious Disease"/>
            <person name="Wu L."/>
            <person name="Ma J."/>
        </authorList>
    </citation>
    <scope>NUCLEOTIDE SEQUENCE [LARGE SCALE GENOMIC DNA]</scope>
    <source>
        <strain evidence="6">JCM 18304</strain>
    </source>
</reference>
<keyword evidence="2" id="KW-0560">Oxidoreductase</keyword>
<dbReference type="PROSITE" id="PS00061">
    <property type="entry name" value="ADH_SHORT"/>
    <property type="match status" value="1"/>
</dbReference>
<keyword evidence="6" id="KW-1185">Reference proteome</keyword>
<protein>
    <submittedName>
        <fullName evidence="5">SDR family oxidoreductase</fullName>
    </submittedName>
</protein>
<evidence type="ECO:0000256" key="3">
    <source>
        <dbReference type="RuleBase" id="RU000363"/>
    </source>
</evidence>
<dbReference type="PRINTS" id="PR00081">
    <property type="entry name" value="GDHRDH"/>
</dbReference>
<feature type="domain" description="Ketoreductase" evidence="4">
    <location>
        <begin position="8"/>
        <end position="187"/>
    </location>
</feature>
<dbReference type="SUPFAM" id="SSF51735">
    <property type="entry name" value="NAD(P)-binding Rossmann-fold domains"/>
    <property type="match status" value="1"/>
</dbReference>
<proteinExistence type="inferred from homology"/>
<dbReference type="InterPro" id="IPR057326">
    <property type="entry name" value="KR_dom"/>
</dbReference>
<dbReference type="Gene3D" id="3.40.50.720">
    <property type="entry name" value="NAD(P)-binding Rossmann-like Domain"/>
    <property type="match status" value="1"/>
</dbReference>